<dbReference type="EMBL" id="CP065647">
    <property type="protein sequence ID" value="QPR71173.1"/>
    <property type="molecule type" value="Genomic_DNA"/>
</dbReference>
<evidence type="ECO:0008006" key="3">
    <source>
        <dbReference type="Google" id="ProtNLM"/>
    </source>
</evidence>
<dbReference type="AlphaFoldDB" id="A0AB37GIR2"/>
<evidence type="ECO:0000313" key="2">
    <source>
        <dbReference type="Proteomes" id="UP000595038"/>
    </source>
</evidence>
<name>A0AB37GIR2_BACLI</name>
<accession>A0AB37GIR2</accession>
<proteinExistence type="predicted"/>
<gene>
    <name evidence="1" type="ORF">I6G80_15140</name>
</gene>
<evidence type="ECO:0000313" key="1">
    <source>
        <dbReference type="EMBL" id="QPR71173.1"/>
    </source>
</evidence>
<reference evidence="1 2" key="1">
    <citation type="submission" date="2020-12" db="EMBL/GenBank/DDBJ databases">
        <title>FDA dAtabase for Regulatory Grade micrObial Sequences (FDA-ARGOS): Supporting development and validation of Infectious Disease Dx tests.</title>
        <authorList>
            <person name="Nelson B."/>
            <person name="Plummer A."/>
            <person name="Tallon L."/>
            <person name="Sadzewicz L."/>
            <person name="Zhao X."/>
            <person name="Boylan J."/>
            <person name="Ott S."/>
            <person name="Bowen H."/>
            <person name="Vavikolanu K."/>
            <person name="Mehta A."/>
            <person name="Aluvathingal J."/>
            <person name="Nadendla S."/>
            <person name="Myers T."/>
            <person name="Yan Y."/>
            <person name="Sichtig H."/>
        </authorList>
    </citation>
    <scope>NUCLEOTIDE SEQUENCE [LARGE SCALE GENOMIC DNA]</scope>
    <source>
        <strain evidence="1 2">FDAARGOS_923</strain>
    </source>
</reference>
<dbReference type="RefSeq" id="WP_075876098.1">
    <property type="nucleotide sequence ID" value="NZ_CP021970.1"/>
</dbReference>
<sequence>MSEIKKPVITKDQSDSIEAFLEVGTKEELLTAKVHCCHFGDEYSGINTIDIMTLAAALINGYEVEKTPEEKVREYYEKLCDGYDRAQFHEDKGKYLLMKRSVRRTLDALGVQIAGINDEEGDENADDR</sequence>
<dbReference type="Proteomes" id="UP000595038">
    <property type="component" value="Chromosome"/>
</dbReference>
<organism evidence="1 2">
    <name type="scientific">Bacillus licheniformis</name>
    <dbReference type="NCBI Taxonomy" id="1402"/>
    <lineage>
        <taxon>Bacteria</taxon>
        <taxon>Bacillati</taxon>
        <taxon>Bacillota</taxon>
        <taxon>Bacilli</taxon>
        <taxon>Bacillales</taxon>
        <taxon>Bacillaceae</taxon>
        <taxon>Bacillus</taxon>
    </lineage>
</organism>
<protein>
    <recommendedName>
        <fullName evidence="3">Phage related protein</fullName>
    </recommendedName>
</protein>